<keyword evidence="3" id="KW-1185">Reference proteome</keyword>
<feature type="transmembrane region" description="Helical" evidence="1">
    <location>
        <begin position="254"/>
        <end position="272"/>
    </location>
</feature>
<keyword evidence="1" id="KW-1133">Transmembrane helix</keyword>
<proteinExistence type="predicted"/>
<feature type="transmembrane region" description="Helical" evidence="1">
    <location>
        <begin position="368"/>
        <end position="393"/>
    </location>
</feature>
<keyword evidence="1" id="KW-0472">Membrane</keyword>
<feature type="transmembrane region" description="Helical" evidence="1">
    <location>
        <begin position="319"/>
        <end position="339"/>
    </location>
</feature>
<dbReference type="RefSeq" id="WP_408622549.1">
    <property type="nucleotide sequence ID" value="NZ_JBEQCT010000002.1"/>
</dbReference>
<accession>A0ABW9G5P3</accession>
<gene>
    <name evidence="2" type="ORF">ABUE30_04680</name>
</gene>
<comment type="caution">
    <text evidence="2">The sequence shown here is derived from an EMBL/GenBank/DDBJ whole genome shotgun (WGS) entry which is preliminary data.</text>
</comment>
<feature type="transmembrane region" description="Helical" evidence="1">
    <location>
        <begin position="91"/>
        <end position="109"/>
    </location>
</feature>
<evidence type="ECO:0000313" key="2">
    <source>
        <dbReference type="EMBL" id="MFM2484368.1"/>
    </source>
</evidence>
<organism evidence="2 3">
    <name type="scientific">Celerinatantimonas yamalensis</name>
    <dbReference type="NCBI Taxonomy" id="559956"/>
    <lineage>
        <taxon>Bacteria</taxon>
        <taxon>Pseudomonadati</taxon>
        <taxon>Pseudomonadota</taxon>
        <taxon>Gammaproteobacteria</taxon>
        <taxon>Celerinatantimonadaceae</taxon>
        <taxon>Celerinatantimonas</taxon>
    </lineage>
</organism>
<dbReference type="Proteomes" id="UP001629953">
    <property type="component" value="Unassembled WGS sequence"/>
</dbReference>
<keyword evidence="1" id="KW-0812">Transmembrane</keyword>
<protein>
    <recommendedName>
        <fullName evidence="4">Citrate transporter</fullName>
    </recommendedName>
</protein>
<feature type="transmembrane region" description="Helical" evidence="1">
    <location>
        <begin position="165"/>
        <end position="185"/>
    </location>
</feature>
<evidence type="ECO:0000313" key="3">
    <source>
        <dbReference type="Proteomes" id="UP001629953"/>
    </source>
</evidence>
<dbReference type="EMBL" id="JBEQCT010000002">
    <property type="protein sequence ID" value="MFM2484368.1"/>
    <property type="molecule type" value="Genomic_DNA"/>
</dbReference>
<feature type="transmembrane region" description="Helical" evidence="1">
    <location>
        <begin position="405"/>
        <end position="424"/>
    </location>
</feature>
<evidence type="ECO:0008006" key="4">
    <source>
        <dbReference type="Google" id="ProtNLM"/>
    </source>
</evidence>
<sequence length="425" mass="46167">MLHTRSLFQTSLAGWLILSTAVFYLCHSFFPSAALLSALCAWSAVIMCWPTLSKSSHQQSGLLLGSGLLMLIWGAMHGASLAIFQAVTRNLPLLAMFVAVSFLSLTNPTEQDQSQPMGKQGFWSTLLSCHLLGSIINLSIIFVVGDRLARDGKLDDRQVQVMMRGFCAGAYWSPFFVAAGVAMTYAPGAQWSHTVIPGLLLVVPMILMTYWEVSRHKIEQFKGYPLRADSLVMPVILAIAVLALHHLYQQVHILTLITLIAPLGAVVFMRGQSRVSVLSDYIQGRLSNVASQFALFLAAGVFSSGVAVILHVYPSLVQFDANAFTPLMFLIVSGGMILVSLVGVHPVVSVSLISPLLVPLGANPDQLAFLFLSVWGTGTASSPLSGVGLAMISRYQTTSRSVLRLNFRYMVVMWLAAAMVNWAVF</sequence>
<reference evidence="2 3" key="1">
    <citation type="journal article" date="2013" name="Int. J. Syst. Evol. Microbiol.">
        <title>Celerinatantimonas yamalensis sp. nov., a cold-adapted diazotrophic bacterium from a cold permafrost brine.</title>
        <authorList>
            <person name="Shcherbakova V."/>
            <person name="Chuvilskaya N."/>
            <person name="Rivkina E."/>
            <person name="Demidov N."/>
            <person name="Uchaeva V."/>
            <person name="Suetin S."/>
            <person name="Suzina N."/>
            <person name="Gilichinsky D."/>
        </authorList>
    </citation>
    <scope>NUCLEOTIDE SEQUENCE [LARGE SCALE GENOMIC DNA]</scope>
    <source>
        <strain evidence="2 3">C7</strain>
    </source>
</reference>
<feature type="transmembrane region" description="Helical" evidence="1">
    <location>
        <begin position="121"/>
        <end position="144"/>
    </location>
</feature>
<feature type="transmembrane region" description="Helical" evidence="1">
    <location>
        <begin position="6"/>
        <end position="26"/>
    </location>
</feature>
<feature type="transmembrane region" description="Helical" evidence="1">
    <location>
        <begin position="231"/>
        <end position="248"/>
    </location>
</feature>
<feature type="transmembrane region" description="Helical" evidence="1">
    <location>
        <begin position="293"/>
        <end position="313"/>
    </location>
</feature>
<evidence type="ECO:0000256" key="1">
    <source>
        <dbReference type="SAM" id="Phobius"/>
    </source>
</evidence>
<name>A0ABW9G5P3_9GAMM</name>
<feature type="transmembrane region" description="Helical" evidence="1">
    <location>
        <begin position="64"/>
        <end position="84"/>
    </location>
</feature>
<feature type="transmembrane region" description="Helical" evidence="1">
    <location>
        <begin position="191"/>
        <end position="211"/>
    </location>
</feature>